<accession>A0A4R6ILL7</accession>
<dbReference type="OrthoDB" id="9795306at2"/>
<feature type="domain" description="PhnB-like" evidence="1">
    <location>
        <begin position="3"/>
        <end position="135"/>
    </location>
</feature>
<dbReference type="PANTHER" id="PTHR33990:SF1">
    <property type="entry name" value="PROTEIN YJDN"/>
    <property type="match status" value="1"/>
</dbReference>
<organism evidence="2 3">
    <name type="scientific">Pedobacter duraquae</name>
    <dbReference type="NCBI Taxonomy" id="425511"/>
    <lineage>
        <taxon>Bacteria</taxon>
        <taxon>Pseudomonadati</taxon>
        <taxon>Bacteroidota</taxon>
        <taxon>Sphingobacteriia</taxon>
        <taxon>Sphingobacteriales</taxon>
        <taxon>Sphingobacteriaceae</taxon>
        <taxon>Pedobacter</taxon>
    </lineage>
</organism>
<gene>
    <name evidence="2" type="ORF">CLV32_1820</name>
</gene>
<reference evidence="2 3" key="1">
    <citation type="submission" date="2019-03" db="EMBL/GenBank/DDBJ databases">
        <title>Genomic Encyclopedia of Archaeal and Bacterial Type Strains, Phase II (KMG-II): from individual species to whole genera.</title>
        <authorList>
            <person name="Goeker M."/>
        </authorList>
    </citation>
    <scope>NUCLEOTIDE SEQUENCE [LARGE SCALE GENOMIC DNA]</scope>
    <source>
        <strain evidence="2 3">DSM 19034</strain>
    </source>
</reference>
<dbReference type="AlphaFoldDB" id="A0A4R6ILL7"/>
<dbReference type="PANTHER" id="PTHR33990">
    <property type="entry name" value="PROTEIN YJDN-RELATED"/>
    <property type="match status" value="1"/>
</dbReference>
<dbReference type="CDD" id="cd06588">
    <property type="entry name" value="PhnB_like"/>
    <property type="match status" value="1"/>
</dbReference>
<dbReference type="InterPro" id="IPR029068">
    <property type="entry name" value="Glyas_Bleomycin-R_OHBP_Dase"/>
</dbReference>
<dbReference type="Pfam" id="PF06983">
    <property type="entry name" value="3-dmu-9_3-mt"/>
    <property type="match status" value="1"/>
</dbReference>
<dbReference type="RefSeq" id="WP_133554519.1">
    <property type="nucleotide sequence ID" value="NZ_SNWM01000002.1"/>
</dbReference>
<dbReference type="SUPFAM" id="SSF54593">
    <property type="entry name" value="Glyoxalase/Bleomycin resistance protein/Dihydroxybiphenyl dioxygenase"/>
    <property type="match status" value="1"/>
</dbReference>
<name>A0A4R6ILL7_9SPHI</name>
<sequence length="142" mass="15714">MAKFNFYLNFKENTEEAFNFYKSVFGGEFETLQRFGDTPHAGDVPAEHHDKIMHVSLPLPGGGVLMGTDDLGVMGRPFILGNNISLSIGADSEAEADQLFGGLSEGATITMPLQKTFWGAYFGMLTDRFGIQWMVNYDYPQA</sequence>
<dbReference type="InterPro" id="IPR028973">
    <property type="entry name" value="PhnB-like"/>
</dbReference>
<evidence type="ECO:0000259" key="1">
    <source>
        <dbReference type="Pfam" id="PF06983"/>
    </source>
</evidence>
<evidence type="ECO:0000313" key="3">
    <source>
        <dbReference type="Proteomes" id="UP000295499"/>
    </source>
</evidence>
<dbReference type="Proteomes" id="UP000295499">
    <property type="component" value="Unassembled WGS sequence"/>
</dbReference>
<protein>
    <submittedName>
        <fullName evidence="2">PhnB protein</fullName>
    </submittedName>
</protein>
<dbReference type="EMBL" id="SNWM01000002">
    <property type="protein sequence ID" value="TDO22835.1"/>
    <property type="molecule type" value="Genomic_DNA"/>
</dbReference>
<comment type="caution">
    <text evidence="2">The sequence shown here is derived from an EMBL/GenBank/DDBJ whole genome shotgun (WGS) entry which is preliminary data.</text>
</comment>
<keyword evidence="3" id="KW-1185">Reference proteome</keyword>
<evidence type="ECO:0000313" key="2">
    <source>
        <dbReference type="EMBL" id="TDO22835.1"/>
    </source>
</evidence>
<dbReference type="Gene3D" id="3.10.180.10">
    <property type="entry name" value="2,3-Dihydroxybiphenyl 1,2-Dioxygenase, domain 1"/>
    <property type="match status" value="1"/>
</dbReference>
<proteinExistence type="predicted"/>